<sequence length="200" mass="22160">MSGKIDNQLFSAHEHALEQKACPKCRSQQGNGQLQLRHGKHGVFLGCSLYPSCDYVQPLHQNDGHVVKELGVPCPECGQELVLRHGRYGMFIGCSDYPNCSHLESLDQEAKSAPCADIACPECHKGQLVERKNRFGKTFYACDNFPKCRFALNQPPVKGCCEQCGFPLLVEKTLANGNKLQCADRKCGYTQALIEEKTAL</sequence>
<dbReference type="GO" id="GO:0006265">
    <property type="term" value="P:DNA topological change"/>
    <property type="evidence" value="ECO:0007669"/>
    <property type="project" value="InterPro"/>
</dbReference>
<dbReference type="GO" id="GO:0003677">
    <property type="term" value="F:DNA binding"/>
    <property type="evidence" value="ECO:0007669"/>
    <property type="project" value="InterPro"/>
</dbReference>
<dbReference type="SUPFAM" id="SSF57783">
    <property type="entry name" value="Zinc beta-ribbon"/>
    <property type="match status" value="3"/>
</dbReference>
<dbReference type="AlphaFoldDB" id="A0A5P9CFS2"/>
<keyword evidence="2" id="KW-0413">Isomerase</keyword>
<gene>
    <name evidence="2" type="primary">topA1</name>
    <name evidence="2" type="ORF">FIV01_00335</name>
</gene>
<proteinExistence type="predicted"/>
<feature type="domain" description="DNA topoisomerase type IA zn finger" evidence="1">
    <location>
        <begin position="118"/>
        <end position="155"/>
    </location>
</feature>
<dbReference type="PANTHER" id="PTHR42785">
    <property type="entry name" value="DNA TOPOISOMERASE, TYPE IA, CORE"/>
    <property type="match status" value="1"/>
</dbReference>
<evidence type="ECO:0000259" key="1">
    <source>
        <dbReference type="Pfam" id="PF01396"/>
    </source>
</evidence>
<dbReference type="GO" id="GO:0003917">
    <property type="term" value="F:DNA topoisomerase type I (single strand cut, ATP-independent) activity"/>
    <property type="evidence" value="ECO:0007669"/>
    <property type="project" value="InterPro"/>
</dbReference>
<organism evidence="2 3">
    <name type="scientific">Vibrio aquimaris</name>
    <dbReference type="NCBI Taxonomy" id="2587862"/>
    <lineage>
        <taxon>Bacteria</taxon>
        <taxon>Pseudomonadati</taxon>
        <taxon>Pseudomonadota</taxon>
        <taxon>Gammaproteobacteria</taxon>
        <taxon>Vibrionales</taxon>
        <taxon>Vibrionaceae</taxon>
        <taxon>Vibrio</taxon>
    </lineage>
</organism>
<feature type="domain" description="DNA topoisomerase type IA zn finger" evidence="1">
    <location>
        <begin position="20"/>
        <end position="62"/>
    </location>
</feature>
<dbReference type="OrthoDB" id="6412825at2"/>
<dbReference type="InterPro" id="IPR013498">
    <property type="entry name" value="Topo_IA_Znf"/>
</dbReference>
<dbReference type="Gene3D" id="3.30.65.10">
    <property type="entry name" value="Bacterial Topoisomerase I, domain 1"/>
    <property type="match status" value="2"/>
</dbReference>
<protein>
    <submittedName>
        <fullName evidence="2">DNA topoisomerase 1</fullName>
    </submittedName>
</protein>
<dbReference type="Proteomes" id="UP000326936">
    <property type="component" value="Chromosome"/>
</dbReference>
<evidence type="ECO:0000313" key="3">
    <source>
        <dbReference type="Proteomes" id="UP000326936"/>
    </source>
</evidence>
<dbReference type="PANTHER" id="PTHR42785:SF1">
    <property type="entry name" value="DNA TOPOISOMERASE"/>
    <property type="match status" value="1"/>
</dbReference>
<accession>A0A5P9CFS2</accession>
<dbReference type="EMBL" id="CP045350">
    <property type="protein sequence ID" value="QFT24911.1"/>
    <property type="molecule type" value="Genomic_DNA"/>
</dbReference>
<dbReference type="RefSeq" id="WP_152429238.1">
    <property type="nucleotide sequence ID" value="NZ_CBCSDK010000027.1"/>
</dbReference>
<dbReference type="InterPro" id="IPR000380">
    <property type="entry name" value="Topo_IA"/>
</dbReference>
<feature type="domain" description="DNA topoisomerase type IA zn finger" evidence="1">
    <location>
        <begin position="72"/>
        <end position="108"/>
    </location>
</feature>
<keyword evidence="3" id="KW-1185">Reference proteome</keyword>
<reference evidence="2 3" key="1">
    <citation type="submission" date="2019-10" db="EMBL/GenBank/DDBJ databases">
        <title>Complete genome sequence of Vibrio sp. strain THAF100, isolated from non-filtered water from the water column of tank 6 of a marine aquarium containing stony-coral fragments. Water maintained at 26 degree C.</title>
        <authorList>
            <person name="Ruckert C."/>
            <person name="Franco A."/>
            <person name="Kalinowski J."/>
            <person name="Glaeser S."/>
        </authorList>
    </citation>
    <scope>NUCLEOTIDE SEQUENCE [LARGE SCALE GENOMIC DNA]</scope>
    <source>
        <strain evidence="2 3">THAF100</strain>
    </source>
</reference>
<dbReference type="GO" id="GO:0005694">
    <property type="term" value="C:chromosome"/>
    <property type="evidence" value="ECO:0007669"/>
    <property type="project" value="InterPro"/>
</dbReference>
<evidence type="ECO:0000313" key="2">
    <source>
        <dbReference type="EMBL" id="QFT24911.1"/>
    </source>
</evidence>
<name>A0A5P9CFS2_9VIBR</name>
<dbReference type="Pfam" id="PF01396">
    <property type="entry name" value="Zn_ribbon_Top1"/>
    <property type="match status" value="3"/>
</dbReference>
<dbReference type="KEGG" id="vaq:FIV01_00335"/>